<comment type="caution">
    <text evidence="16">The sequence shown here is derived from an EMBL/GenBank/DDBJ whole genome shotgun (WGS) entry which is preliminary data.</text>
</comment>
<sequence>MIMETKRWTNNVLALLLVTIQCSSGLDNGLALTPPMGWLTWERFRCNTDCVNRPDDCISESLIKAMANLMAKEGYLQAGYQYIIIDDCWLASERDLNGLLQPDPDRFPSGIAALADYVHQLGLKFGIYVDFGVRTCGGYPGSEFYLQLDANTFAHWGVDYVKFDGCNSDPSDMDFGYEAFGLFLNKTGRPMVYSCEWPVYQQFAGLKPNYASIQRTCNLWRNHADISDEWSSVSSIIDYYGANINNLANFAKPGAWNDPDMLVIGNYGLSYEQSRVQMAMWAIMASPLLMSTDLRSISPEYKFLLLNSRLIAINQDPLGIQGQRILKINGTFVEVWSRPVLPKGSYAIAFLQLINPGNPTLVSVQAREIGLTATGGYSFTDSFTGQPAGTYGPDDMLKLLINPNGVVLFTAIPM</sequence>
<evidence type="ECO:0000256" key="2">
    <source>
        <dbReference type="ARBA" id="ARBA00004371"/>
    </source>
</evidence>
<dbReference type="Proteomes" id="UP000828390">
    <property type="component" value="Unassembled WGS sequence"/>
</dbReference>
<accession>A0A9D4EJD6</accession>
<dbReference type="EC" id="3.2.1.-" evidence="13"/>
<keyword evidence="17" id="KW-1185">Reference proteome</keyword>
<evidence type="ECO:0000256" key="5">
    <source>
        <dbReference type="ARBA" id="ARBA00012755"/>
    </source>
</evidence>
<dbReference type="InterPro" id="IPR013785">
    <property type="entry name" value="Aldolase_TIM"/>
</dbReference>
<evidence type="ECO:0000256" key="8">
    <source>
        <dbReference type="ARBA" id="ARBA00023098"/>
    </source>
</evidence>
<reference evidence="16" key="1">
    <citation type="journal article" date="2019" name="bioRxiv">
        <title>The Genome of the Zebra Mussel, Dreissena polymorpha: A Resource for Invasive Species Research.</title>
        <authorList>
            <person name="McCartney M.A."/>
            <person name="Auch B."/>
            <person name="Kono T."/>
            <person name="Mallez S."/>
            <person name="Zhang Y."/>
            <person name="Obille A."/>
            <person name="Becker A."/>
            <person name="Abrahante J.E."/>
            <person name="Garbe J."/>
            <person name="Badalamenti J.P."/>
            <person name="Herman A."/>
            <person name="Mangelson H."/>
            <person name="Liachko I."/>
            <person name="Sullivan S."/>
            <person name="Sone E.D."/>
            <person name="Koren S."/>
            <person name="Silverstein K.A.T."/>
            <person name="Beckman K.B."/>
            <person name="Gohl D.M."/>
        </authorList>
    </citation>
    <scope>NUCLEOTIDE SEQUENCE</scope>
    <source>
        <strain evidence="16">Duluth1</strain>
        <tissue evidence="16">Whole animal</tissue>
    </source>
</reference>
<dbReference type="GO" id="GO:0016139">
    <property type="term" value="P:glycoside catabolic process"/>
    <property type="evidence" value="ECO:0007669"/>
    <property type="project" value="TreeGrafter"/>
</dbReference>
<evidence type="ECO:0000256" key="11">
    <source>
        <dbReference type="ARBA" id="ARBA00023228"/>
    </source>
</evidence>
<evidence type="ECO:0000256" key="7">
    <source>
        <dbReference type="ARBA" id="ARBA00022801"/>
    </source>
</evidence>
<dbReference type="InterPro" id="IPR013780">
    <property type="entry name" value="Glyco_hydro_b"/>
</dbReference>
<evidence type="ECO:0000256" key="1">
    <source>
        <dbReference type="ARBA" id="ARBA00001255"/>
    </source>
</evidence>
<protein>
    <recommendedName>
        <fullName evidence="5 13">Alpha-galactosidase</fullName>
        <ecNumber evidence="13">3.2.1.-</ecNumber>
    </recommendedName>
</protein>
<organism evidence="16 17">
    <name type="scientific">Dreissena polymorpha</name>
    <name type="common">Zebra mussel</name>
    <name type="synonym">Mytilus polymorpha</name>
    <dbReference type="NCBI Taxonomy" id="45954"/>
    <lineage>
        <taxon>Eukaryota</taxon>
        <taxon>Metazoa</taxon>
        <taxon>Spiralia</taxon>
        <taxon>Lophotrochozoa</taxon>
        <taxon>Mollusca</taxon>
        <taxon>Bivalvia</taxon>
        <taxon>Autobranchia</taxon>
        <taxon>Heteroconchia</taxon>
        <taxon>Euheterodonta</taxon>
        <taxon>Imparidentia</taxon>
        <taxon>Neoheterodontei</taxon>
        <taxon>Myida</taxon>
        <taxon>Dreissenoidea</taxon>
        <taxon>Dreissenidae</taxon>
        <taxon>Dreissena</taxon>
    </lineage>
</organism>
<dbReference type="InterPro" id="IPR002241">
    <property type="entry name" value="Glyco_hydro_27"/>
</dbReference>
<dbReference type="PANTHER" id="PTHR11452:SF83">
    <property type="entry name" value="ALPHA-GALACTOSIDASE"/>
    <property type="match status" value="1"/>
</dbReference>
<dbReference type="InterPro" id="IPR017853">
    <property type="entry name" value="GH"/>
</dbReference>
<keyword evidence="10" id="KW-0325">Glycoprotein</keyword>
<comment type="subunit">
    <text evidence="4 13">Homodimer.</text>
</comment>
<evidence type="ECO:0000259" key="15">
    <source>
        <dbReference type="Pfam" id="PF17801"/>
    </source>
</evidence>
<dbReference type="GO" id="GO:0016020">
    <property type="term" value="C:membrane"/>
    <property type="evidence" value="ECO:0007669"/>
    <property type="project" value="GOC"/>
</dbReference>
<keyword evidence="12 13" id="KW-0326">Glycosidase</keyword>
<dbReference type="Pfam" id="PF16499">
    <property type="entry name" value="Melibiase_2"/>
    <property type="match status" value="1"/>
</dbReference>
<dbReference type="PROSITE" id="PS00512">
    <property type="entry name" value="ALPHA_GALACTOSIDASE"/>
    <property type="match status" value="1"/>
</dbReference>
<evidence type="ECO:0000256" key="14">
    <source>
        <dbReference type="SAM" id="SignalP"/>
    </source>
</evidence>
<evidence type="ECO:0000256" key="12">
    <source>
        <dbReference type="ARBA" id="ARBA00023295"/>
    </source>
</evidence>
<evidence type="ECO:0000313" key="17">
    <source>
        <dbReference type="Proteomes" id="UP000828390"/>
    </source>
</evidence>
<feature type="signal peptide" evidence="14">
    <location>
        <begin position="1"/>
        <end position="25"/>
    </location>
</feature>
<dbReference type="SUPFAM" id="SSF51445">
    <property type="entry name" value="(Trans)glycosidases"/>
    <property type="match status" value="1"/>
</dbReference>
<dbReference type="GO" id="GO:0009311">
    <property type="term" value="P:oligosaccharide metabolic process"/>
    <property type="evidence" value="ECO:0007669"/>
    <property type="project" value="TreeGrafter"/>
</dbReference>
<evidence type="ECO:0000256" key="3">
    <source>
        <dbReference type="ARBA" id="ARBA00009743"/>
    </source>
</evidence>
<evidence type="ECO:0000313" key="16">
    <source>
        <dbReference type="EMBL" id="KAH3781719.1"/>
    </source>
</evidence>
<reference evidence="16" key="2">
    <citation type="submission" date="2020-11" db="EMBL/GenBank/DDBJ databases">
        <authorList>
            <person name="McCartney M.A."/>
            <person name="Auch B."/>
            <person name="Kono T."/>
            <person name="Mallez S."/>
            <person name="Becker A."/>
            <person name="Gohl D.M."/>
            <person name="Silverstein K.A.T."/>
            <person name="Koren S."/>
            <person name="Bechman K.B."/>
            <person name="Herman A."/>
            <person name="Abrahante J.E."/>
            <person name="Garbe J."/>
        </authorList>
    </citation>
    <scope>NUCLEOTIDE SEQUENCE</scope>
    <source>
        <strain evidence="16">Duluth1</strain>
        <tissue evidence="16">Whole animal</tissue>
    </source>
</reference>
<evidence type="ECO:0000256" key="4">
    <source>
        <dbReference type="ARBA" id="ARBA00011738"/>
    </source>
</evidence>
<dbReference type="Gene3D" id="3.20.20.70">
    <property type="entry name" value="Aldolase class I"/>
    <property type="match status" value="1"/>
</dbReference>
<dbReference type="AlphaFoldDB" id="A0A9D4EJD6"/>
<dbReference type="SUPFAM" id="SSF51011">
    <property type="entry name" value="Glycosyl hydrolase domain"/>
    <property type="match status" value="1"/>
</dbReference>
<keyword evidence="8" id="KW-0443">Lipid metabolism</keyword>
<keyword evidence="6 14" id="KW-0732">Signal</keyword>
<dbReference type="GO" id="GO:0004557">
    <property type="term" value="F:alpha-galactosidase activity"/>
    <property type="evidence" value="ECO:0007669"/>
    <property type="project" value="TreeGrafter"/>
</dbReference>
<evidence type="ECO:0000256" key="10">
    <source>
        <dbReference type="ARBA" id="ARBA00023180"/>
    </source>
</evidence>
<proteinExistence type="inferred from homology"/>
<feature type="domain" description="Alpha galactosidase C-terminal" evidence="15">
    <location>
        <begin position="333"/>
        <end position="410"/>
    </location>
</feature>
<dbReference type="InterPro" id="IPR000111">
    <property type="entry name" value="Glyco_hydro_27/36_CS"/>
</dbReference>
<evidence type="ECO:0000256" key="9">
    <source>
        <dbReference type="ARBA" id="ARBA00023157"/>
    </source>
</evidence>
<gene>
    <name evidence="16" type="ORF">DPMN_159623</name>
</gene>
<dbReference type="GO" id="GO:0019377">
    <property type="term" value="P:glycolipid catabolic process"/>
    <property type="evidence" value="ECO:0007669"/>
    <property type="project" value="UniProtKB-ARBA"/>
</dbReference>
<evidence type="ECO:0000256" key="6">
    <source>
        <dbReference type="ARBA" id="ARBA00022729"/>
    </source>
</evidence>
<dbReference type="Pfam" id="PF17801">
    <property type="entry name" value="Melibiase_C"/>
    <property type="match status" value="1"/>
</dbReference>
<dbReference type="PRINTS" id="PR00740">
    <property type="entry name" value="GLHYDRLASE27"/>
</dbReference>
<evidence type="ECO:0000256" key="13">
    <source>
        <dbReference type="RuleBase" id="RU361168"/>
    </source>
</evidence>
<dbReference type="InterPro" id="IPR041233">
    <property type="entry name" value="Melibiase_C"/>
</dbReference>
<dbReference type="EMBL" id="JAIWYP010000008">
    <property type="protein sequence ID" value="KAH3781719.1"/>
    <property type="molecule type" value="Genomic_DNA"/>
</dbReference>
<comment type="similarity">
    <text evidence="3 13">Belongs to the glycosyl hydrolase 27 family.</text>
</comment>
<dbReference type="GO" id="GO:0005764">
    <property type="term" value="C:lysosome"/>
    <property type="evidence" value="ECO:0007669"/>
    <property type="project" value="UniProtKB-SubCell"/>
</dbReference>
<keyword evidence="11" id="KW-0458">Lysosome</keyword>
<dbReference type="OrthoDB" id="5795902at2759"/>
<dbReference type="Gene3D" id="2.60.40.1180">
    <property type="entry name" value="Golgi alpha-mannosidase II"/>
    <property type="match status" value="1"/>
</dbReference>
<keyword evidence="7 13" id="KW-0378">Hydrolase</keyword>
<comment type="catalytic activity">
    <reaction evidence="1">
        <text>Hydrolysis of terminal, non-reducing alpha-D-galactose residues in alpha-D-galactosides, including galactose oligosaccharides, galactomannans and galactolipids.</text>
        <dbReference type="EC" id="3.2.1.22"/>
    </reaction>
</comment>
<name>A0A9D4EJD6_DREPO</name>
<dbReference type="CDD" id="cd14792">
    <property type="entry name" value="GH27"/>
    <property type="match status" value="1"/>
</dbReference>
<comment type="subcellular location">
    <subcellularLocation>
        <location evidence="2">Lysosome</location>
    </subcellularLocation>
</comment>
<dbReference type="PANTHER" id="PTHR11452">
    <property type="entry name" value="ALPHA-GALACTOSIDASE/ALPHA-N-ACETYLGALACTOSAMINIDASE"/>
    <property type="match status" value="1"/>
</dbReference>
<dbReference type="FunFam" id="3.20.20.70:FF:000070">
    <property type="entry name" value="Alpha-galactosidase"/>
    <property type="match status" value="1"/>
</dbReference>
<feature type="chain" id="PRO_5039359861" description="Alpha-galactosidase" evidence="14">
    <location>
        <begin position="26"/>
        <end position="414"/>
    </location>
</feature>
<keyword evidence="9 13" id="KW-1015">Disulfide bond</keyword>